<accession>A0ABM9VRI9</accession>
<evidence type="ECO:0000256" key="1">
    <source>
        <dbReference type="SAM" id="MobiDB-lite"/>
    </source>
</evidence>
<feature type="region of interest" description="Disordered" evidence="1">
    <location>
        <begin position="193"/>
        <end position="212"/>
    </location>
</feature>
<comment type="caution">
    <text evidence="3">The sequence shown here is derived from an EMBL/GenBank/DDBJ whole genome shotgun (WGS) entry which is preliminary data.</text>
</comment>
<proteinExistence type="predicted"/>
<dbReference type="PIRSF" id="PIRSF016624">
    <property type="entry name" value="Mu_prophg_I"/>
    <property type="match status" value="1"/>
</dbReference>
<evidence type="ECO:0000313" key="2">
    <source>
        <dbReference type="EMBL" id="CUX79362.1"/>
    </source>
</evidence>
<name>A0ABM9VRI9_9RHOB</name>
<keyword evidence="4" id="KW-1185">Reference proteome</keyword>
<gene>
    <name evidence="2" type="ORF">Ga0058931_0040</name>
    <name evidence="3" type="ORF">Ga0058931_1086</name>
</gene>
<reference evidence="3 4" key="1">
    <citation type="submission" date="2016-01" db="EMBL/GenBank/DDBJ databases">
        <authorList>
            <person name="Varghese N."/>
        </authorList>
    </citation>
    <scope>NUCLEOTIDE SEQUENCE [LARGE SCALE GENOMIC DNA]</scope>
    <source>
        <strain evidence="3 4">HL-91</strain>
    </source>
</reference>
<protein>
    <submittedName>
        <fullName evidence="3">Mu-like prophage I protein</fullName>
    </submittedName>
</protein>
<organism evidence="3 4">
    <name type="scientific">Roseibaca calidilacus</name>
    <dbReference type="NCBI Taxonomy" id="1666912"/>
    <lineage>
        <taxon>Bacteria</taxon>
        <taxon>Pseudomonadati</taxon>
        <taxon>Pseudomonadota</taxon>
        <taxon>Alphaproteobacteria</taxon>
        <taxon>Rhodobacterales</taxon>
        <taxon>Paracoccaceae</taxon>
        <taxon>Roseinatronobacter</taxon>
    </lineage>
</organism>
<dbReference type="EMBL" id="FBYC01000001">
    <property type="protein sequence ID" value="CUX79362.1"/>
    <property type="molecule type" value="Genomic_DNA"/>
</dbReference>
<evidence type="ECO:0000313" key="4">
    <source>
        <dbReference type="Proteomes" id="UP000182045"/>
    </source>
</evidence>
<dbReference type="EMBL" id="FBYC01000004">
    <property type="protein sequence ID" value="CUX80377.1"/>
    <property type="molecule type" value="Genomic_DNA"/>
</dbReference>
<dbReference type="RefSeq" id="WP_072244191.1">
    <property type="nucleotide sequence ID" value="NZ_FBYC01000001.1"/>
</dbReference>
<dbReference type="Proteomes" id="UP000182045">
    <property type="component" value="Unassembled WGS sequence"/>
</dbReference>
<dbReference type="InterPro" id="IPR012106">
    <property type="entry name" value="Phage_Mu_Gp1"/>
</dbReference>
<sequence length="327" mass="35804">MTSIHQSAWSVELATSGQAQDWVHLLPLGTFNGRDGRGPYMVRDAADIIAATRKLGMDLPVDYEHQIDHATKNGQPAPAAGWIKELKADAQGIWGRVEWTDKARQHLASKEYRFLSPVFTFHKTTGEIMRLHRAALTNNPNLQLTALASQENPPADPPELAAADLRGQLIQMLALPEDIADDALLQAVSALVNRESEPAPEPSQQRQETDGGTMELALELNRARAREAEGKALAAVDGAITSGKLPPYLREWGLALCRENPERFDEFARQMVPVLTPGSQIAGRGLPRDRQELALMTSGGTGDEQEILSRLGVSQEAFRKTLQREGG</sequence>
<evidence type="ECO:0000313" key="3">
    <source>
        <dbReference type="EMBL" id="CUX80377.1"/>
    </source>
</evidence>
<dbReference type="Pfam" id="PF10123">
    <property type="entry name" value="Mu-like_Pro"/>
    <property type="match status" value="1"/>
</dbReference>